<accession>A0A9P1H2T1</accession>
<dbReference type="InterPro" id="IPR027417">
    <property type="entry name" value="P-loop_NTPase"/>
</dbReference>
<comment type="caution">
    <text evidence="2">The sequence shown here is derived from an EMBL/GenBank/DDBJ whole genome shotgun (WGS) entry which is preliminary data.</text>
</comment>
<reference evidence="2" key="1">
    <citation type="submission" date="2022-11" db="EMBL/GenBank/DDBJ databases">
        <authorList>
            <person name="Scott C."/>
            <person name="Bruce N."/>
        </authorList>
    </citation>
    <scope>NUCLEOTIDE SEQUENCE</scope>
</reference>
<gene>
    <name evidence="2" type="ORF">PPNO1_LOCUS4027</name>
</gene>
<dbReference type="InterPro" id="IPR020850">
    <property type="entry name" value="GED_dom"/>
</dbReference>
<proteinExistence type="predicted"/>
<dbReference type="PROSITE" id="PS51388">
    <property type="entry name" value="GED"/>
    <property type="match status" value="1"/>
</dbReference>
<name>A0A9P1H2T1_9PEZI</name>
<evidence type="ECO:0000313" key="3">
    <source>
        <dbReference type="Proteomes" id="UP000838763"/>
    </source>
</evidence>
<protein>
    <recommendedName>
        <fullName evidence="1">GED domain-containing protein</fullName>
    </recommendedName>
</protein>
<dbReference type="Gene3D" id="3.40.50.300">
    <property type="entry name" value="P-loop containing nucleotide triphosphate hydrolases"/>
    <property type="match status" value="1"/>
</dbReference>
<evidence type="ECO:0000259" key="1">
    <source>
        <dbReference type="PROSITE" id="PS51388"/>
    </source>
</evidence>
<sequence>MPPSGVFSQGVWKELDRACVGVDMLKDRLTKVLENHIMAQLPGVLKDVDKGVKKCTEELSGLGPSRMSTSTQRQYLMEASAKFTRLISDAVYAQYSDPYFATGAEPYTKRLRAVVQNSLSDFAKEMLQMGQAALIVEAAPANKSREVVRSTYMERVALKRVIDDFSVLVVESCVLQRLLNLLSSDTIRNLDDATIKDIAQESDSSAAARTRLQDRLEILQGGLVVLRKLEQGMQTVAQVEHQLPCTGEDLNDVQDSCNRPDKE</sequence>
<keyword evidence="3" id="KW-1185">Reference proteome</keyword>
<dbReference type="AlphaFoldDB" id="A0A9P1H2T1"/>
<evidence type="ECO:0000313" key="2">
    <source>
        <dbReference type="EMBL" id="CAI4214296.1"/>
    </source>
</evidence>
<dbReference type="InterPro" id="IPR000375">
    <property type="entry name" value="Dynamin_stalk"/>
</dbReference>
<dbReference type="EMBL" id="CALLCH030000011">
    <property type="protein sequence ID" value="CAI4214296.1"/>
    <property type="molecule type" value="Genomic_DNA"/>
</dbReference>
<dbReference type="Proteomes" id="UP000838763">
    <property type="component" value="Unassembled WGS sequence"/>
</dbReference>
<feature type="domain" description="GED" evidence="1">
    <location>
        <begin position="141"/>
        <end position="234"/>
    </location>
</feature>
<dbReference type="OrthoDB" id="415706at2759"/>
<dbReference type="Pfam" id="PF01031">
    <property type="entry name" value="Dynamin_M"/>
    <property type="match status" value="1"/>
</dbReference>
<organism evidence="2 3">
    <name type="scientific">Parascedosporium putredinis</name>
    <dbReference type="NCBI Taxonomy" id="1442378"/>
    <lineage>
        <taxon>Eukaryota</taxon>
        <taxon>Fungi</taxon>
        <taxon>Dikarya</taxon>
        <taxon>Ascomycota</taxon>
        <taxon>Pezizomycotina</taxon>
        <taxon>Sordariomycetes</taxon>
        <taxon>Hypocreomycetidae</taxon>
        <taxon>Microascales</taxon>
        <taxon>Microascaceae</taxon>
        <taxon>Parascedosporium</taxon>
    </lineage>
</organism>